<evidence type="ECO:0000256" key="6">
    <source>
        <dbReference type="ARBA" id="ARBA00023136"/>
    </source>
</evidence>
<dbReference type="PROSITE" id="PS50268">
    <property type="entry name" value="CADHERIN_2"/>
    <property type="match status" value="1"/>
</dbReference>
<dbReference type="InterPro" id="IPR050174">
    <property type="entry name" value="Protocadherin/Cadherin-CA"/>
</dbReference>
<accession>A0A564Z3R6</accession>
<dbReference type="PRINTS" id="PR00205">
    <property type="entry name" value="CADHERIN"/>
</dbReference>
<evidence type="ECO:0000313" key="10">
    <source>
        <dbReference type="EMBL" id="VUZ54056.1"/>
    </source>
</evidence>
<keyword evidence="6" id="KW-0472">Membrane</keyword>
<dbReference type="SMART" id="SM00112">
    <property type="entry name" value="CA"/>
    <property type="match status" value="1"/>
</dbReference>
<evidence type="ECO:0000256" key="2">
    <source>
        <dbReference type="ARBA" id="ARBA00022692"/>
    </source>
</evidence>
<evidence type="ECO:0000256" key="4">
    <source>
        <dbReference type="ARBA" id="ARBA00022837"/>
    </source>
</evidence>
<keyword evidence="7" id="KW-0325">Glycoprotein</keyword>
<dbReference type="Proteomes" id="UP000321570">
    <property type="component" value="Unassembled WGS sequence"/>
</dbReference>
<sequence>MTGVPQFESDAPITGLDLLLIAPLDRESLSLFEFNILAVDGGSPNQRTGTLSVQIRVTDANDHDPTFEHSSYEKSVEEGQVFDTTPIVKVVAHDQDEGANARIRYSWWPDYDRFGSD</sequence>
<comment type="subcellular location">
    <subcellularLocation>
        <location evidence="1">Membrane</location>
        <topology evidence="1">Single-pass membrane protein</topology>
    </subcellularLocation>
</comment>
<dbReference type="GO" id="GO:0005886">
    <property type="term" value="C:plasma membrane"/>
    <property type="evidence" value="ECO:0007669"/>
    <property type="project" value="InterPro"/>
</dbReference>
<keyword evidence="5" id="KW-1133">Transmembrane helix</keyword>
<dbReference type="AlphaFoldDB" id="A0A564Z3R6"/>
<dbReference type="GO" id="GO:0007156">
    <property type="term" value="P:homophilic cell adhesion via plasma membrane adhesion molecules"/>
    <property type="evidence" value="ECO:0007669"/>
    <property type="project" value="InterPro"/>
</dbReference>
<dbReference type="PANTHER" id="PTHR24028">
    <property type="entry name" value="CADHERIN-87A"/>
    <property type="match status" value="1"/>
</dbReference>
<dbReference type="SUPFAM" id="SSF49313">
    <property type="entry name" value="Cadherin-like"/>
    <property type="match status" value="2"/>
</dbReference>
<evidence type="ECO:0000256" key="5">
    <source>
        <dbReference type="ARBA" id="ARBA00022989"/>
    </source>
</evidence>
<keyword evidence="2" id="KW-0812">Transmembrane</keyword>
<dbReference type="Gene3D" id="2.60.40.60">
    <property type="entry name" value="Cadherins"/>
    <property type="match status" value="2"/>
</dbReference>
<evidence type="ECO:0000256" key="8">
    <source>
        <dbReference type="PROSITE-ProRule" id="PRU00043"/>
    </source>
</evidence>
<reference evidence="10 11" key="1">
    <citation type="submission" date="2019-07" db="EMBL/GenBank/DDBJ databases">
        <authorList>
            <person name="Jastrzebski P J."/>
            <person name="Paukszto L."/>
            <person name="Jastrzebski P J."/>
        </authorList>
    </citation>
    <scope>NUCLEOTIDE SEQUENCE [LARGE SCALE GENOMIC DNA]</scope>
    <source>
        <strain evidence="10 11">WMS-il1</strain>
    </source>
</reference>
<dbReference type="InterPro" id="IPR002126">
    <property type="entry name" value="Cadherin-like_dom"/>
</dbReference>
<dbReference type="CDD" id="cd11304">
    <property type="entry name" value="Cadherin_repeat"/>
    <property type="match status" value="2"/>
</dbReference>
<keyword evidence="11" id="KW-1185">Reference proteome</keyword>
<protein>
    <recommendedName>
        <fullName evidence="9">Cadherin domain-containing protein</fullName>
    </recommendedName>
</protein>
<gene>
    <name evidence="10" type="ORF">WMSIL1_LOCUS12238</name>
</gene>
<dbReference type="GO" id="GO:0005509">
    <property type="term" value="F:calcium ion binding"/>
    <property type="evidence" value="ECO:0007669"/>
    <property type="project" value="UniProtKB-UniRule"/>
</dbReference>
<evidence type="ECO:0000256" key="3">
    <source>
        <dbReference type="ARBA" id="ARBA00022737"/>
    </source>
</evidence>
<dbReference type="InterPro" id="IPR020894">
    <property type="entry name" value="Cadherin_CS"/>
</dbReference>
<evidence type="ECO:0000313" key="11">
    <source>
        <dbReference type="Proteomes" id="UP000321570"/>
    </source>
</evidence>
<evidence type="ECO:0000256" key="7">
    <source>
        <dbReference type="ARBA" id="ARBA00023180"/>
    </source>
</evidence>
<feature type="domain" description="Cadherin" evidence="9">
    <location>
        <begin position="18"/>
        <end position="67"/>
    </location>
</feature>
<evidence type="ECO:0000256" key="1">
    <source>
        <dbReference type="ARBA" id="ARBA00004167"/>
    </source>
</evidence>
<feature type="non-terminal residue" evidence="10">
    <location>
        <position position="117"/>
    </location>
</feature>
<dbReference type="PROSITE" id="PS00232">
    <property type="entry name" value="CADHERIN_1"/>
    <property type="match status" value="1"/>
</dbReference>
<dbReference type="PANTHER" id="PTHR24028:SF146">
    <property type="entry name" value="CADHERIN 96CB, ISOFORM D-RELATED"/>
    <property type="match status" value="1"/>
</dbReference>
<name>A0A564Z3R6_HYMDI</name>
<dbReference type="InterPro" id="IPR015919">
    <property type="entry name" value="Cadherin-like_sf"/>
</dbReference>
<keyword evidence="3" id="KW-0677">Repeat</keyword>
<dbReference type="EMBL" id="CABIJS010000599">
    <property type="protein sequence ID" value="VUZ54056.1"/>
    <property type="molecule type" value="Genomic_DNA"/>
</dbReference>
<evidence type="ECO:0000259" key="9">
    <source>
        <dbReference type="PROSITE" id="PS50268"/>
    </source>
</evidence>
<organism evidence="10 11">
    <name type="scientific">Hymenolepis diminuta</name>
    <name type="common">Rat tapeworm</name>
    <dbReference type="NCBI Taxonomy" id="6216"/>
    <lineage>
        <taxon>Eukaryota</taxon>
        <taxon>Metazoa</taxon>
        <taxon>Spiralia</taxon>
        <taxon>Lophotrochozoa</taxon>
        <taxon>Platyhelminthes</taxon>
        <taxon>Cestoda</taxon>
        <taxon>Eucestoda</taxon>
        <taxon>Cyclophyllidea</taxon>
        <taxon>Hymenolepididae</taxon>
        <taxon>Hymenolepis</taxon>
    </lineage>
</organism>
<keyword evidence="4 8" id="KW-0106">Calcium</keyword>
<proteinExistence type="predicted"/>